<dbReference type="GO" id="GO:0030598">
    <property type="term" value="F:rRNA N-glycosylase activity"/>
    <property type="evidence" value="ECO:0007669"/>
    <property type="project" value="InterPro"/>
</dbReference>
<dbReference type="Gene3D" id="3.40.420.10">
    <property type="entry name" value="Ricin (A subunit), domain 1"/>
    <property type="match status" value="1"/>
</dbReference>
<protein>
    <submittedName>
        <fullName evidence="1">Uncharacterized protein</fullName>
    </submittedName>
</protein>
<evidence type="ECO:0000313" key="2">
    <source>
        <dbReference type="Proteomes" id="UP000005940"/>
    </source>
</evidence>
<dbReference type="EMBL" id="CP029159">
    <property type="protein sequence ID" value="QKM66430.1"/>
    <property type="molecule type" value="Genomic_DNA"/>
</dbReference>
<reference evidence="1 2" key="1">
    <citation type="journal article" date="2012" name="J. Bacteriol.">
        <title>Draft genome of Streptomyces tsukubaensis NRRL 18488, the producer of the clinically important immunosuppressant tacrolimus (FK506).</title>
        <authorList>
            <person name="Barreiro C."/>
            <person name="Prieto C."/>
            <person name="Sola-Landa A."/>
            <person name="Solera E."/>
            <person name="Martinez-Castro M."/>
            <person name="Perez-Redondo R."/>
            <person name="Garcia-Estrada C."/>
            <person name="Aparicio J.F."/>
            <person name="Fernandez-Martinez L.T."/>
            <person name="Santos-Aberturas J."/>
            <person name="Salehi-Najafabadi Z."/>
            <person name="Rodriguez-Garcia A."/>
            <person name="Tauch A."/>
            <person name="Martin J.F."/>
        </authorList>
    </citation>
    <scope>NUCLEOTIDE SEQUENCE [LARGE SCALE GENOMIC DNA]</scope>
    <source>
        <strain evidence="2">DSM 42081 / NBRC 108919 / NRRL 18488 / 9993</strain>
    </source>
</reference>
<dbReference type="SUPFAM" id="SSF56371">
    <property type="entry name" value="Ribosome inactivating proteins (RIP)"/>
    <property type="match status" value="1"/>
</dbReference>
<dbReference type="AlphaFoldDB" id="A0A7G3UBC2"/>
<dbReference type="InterPro" id="IPR036041">
    <property type="entry name" value="Ribosome-inact_prot_sf"/>
</dbReference>
<organism evidence="1 2">
    <name type="scientific">Streptomyces tsukubensis (strain DSM 42081 / NBRC 108919 / NRRL 18488 / 9993)</name>
    <dbReference type="NCBI Taxonomy" id="1114943"/>
    <lineage>
        <taxon>Bacteria</taxon>
        <taxon>Bacillati</taxon>
        <taxon>Actinomycetota</taxon>
        <taxon>Actinomycetes</taxon>
        <taxon>Kitasatosporales</taxon>
        <taxon>Streptomycetaceae</taxon>
        <taxon>Streptomyces</taxon>
    </lineage>
</organism>
<gene>
    <name evidence="1" type="ORF">STSU_003880</name>
</gene>
<accession>A0A7G3UBC2</accession>
<proteinExistence type="predicted"/>
<keyword evidence="2" id="KW-1185">Reference proteome</keyword>
<name>A0A7G3UBC2_STRT9</name>
<dbReference type="InterPro" id="IPR001574">
    <property type="entry name" value="Ribosome_inactivat_prot"/>
</dbReference>
<dbReference type="Pfam" id="PF00161">
    <property type="entry name" value="RIP"/>
    <property type="match status" value="1"/>
</dbReference>
<sequence length="244" mass="27062">MVMANGDTHAYAATYESDAAAFRAMIRFLRDHFNPNIGTPPNPDARFVRVDFELDYGAKAVRVYVLKRNLYVQGWSIGHVGTAERYLAARGSQVAPEQPVPVRTDQRVSSNYSEAAPDFDIGGFHLITDLETLYNHVDKVVRTGSGAPGKAEEAFHRLIIMTAEMARFGGFCESFLTAWPELWSQYTRLPRPDGTETMYFNEAVKKWDDLSAVVRGTKPGLQYAGREVGPAEAGQIMGNGALHQ</sequence>
<dbReference type="Proteomes" id="UP000005940">
    <property type="component" value="Chromosome"/>
</dbReference>
<dbReference type="InterPro" id="IPR016138">
    <property type="entry name" value="Ribosome_inactivat_prot_sub1"/>
</dbReference>
<evidence type="ECO:0000313" key="1">
    <source>
        <dbReference type="EMBL" id="QKM66430.1"/>
    </source>
</evidence>
<dbReference type="GO" id="GO:0017148">
    <property type="term" value="P:negative regulation of translation"/>
    <property type="evidence" value="ECO:0007669"/>
    <property type="project" value="InterPro"/>
</dbReference>